<dbReference type="Pfam" id="PF05527">
    <property type="entry name" value="TNFAIP8"/>
    <property type="match status" value="1"/>
</dbReference>
<protein>
    <submittedName>
        <fullName evidence="3">EOG090X0GLS</fullName>
    </submittedName>
</protein>
<dbReference type="AlphaFoldDB" id="A0A4Y7NCI0"/>
<reference evidence="3" key="1">
    <citation type="submission" date="2018-08" db="EMBL/GenBank/DDBJ databases">
        <authorList>
            <person name="Cornetti L."/>
        </authorList>
    </citation>
    <scope>NUCLEOTIDE SEQUENCE</scope>
    <source>
        <strain evidence="2">RU-NOV1-01</strain>
        <strain evidence="3">RU-TY6-3</strain>
    </source>
</reference>
<feature type="region of interest" description="Disordered" evidence="1">
    <location>
        <begin position="34"/>
        <end position="75"/>
    </location>
</feature>
<evidence type="ECO:0000313" key="2">
    <source>
        <dbReference type="EMBL" id="SVE88974.1"/>
    </source>
</evidence>
<feature type="compositionally biased region" description="Polar residues" evidence="1">
    <location>
        <begin position="34"/>
        <end position="43"/>
    </location>
</feature>
<name>A0A4Y7NCI0_9CRUS</name>
<gene>
    <name evidence="3" type="primary">EOG090X0GLS</name>
</gene>
<dbReference type="GO" id="GO:0005737">
    <property type="term" value="C:cytoplasm"/>
    <property type="evidence" value="ECO:0007669"/>
    <property type="project" value="TreeGrafter"/>
</dbReference>
<sequence>MTKVRLGIGSSSFFMVFPFVRLIRNWVSCRMTYKQQQPGNGNNRKAKQRRKSLEEQSITGILQRHSKPNSEDDTSKVALSANTEQLYQRLSKSAAHSSSSTSTNTLQGLSVKKTKHPSRRQLFTALVLLKRKPVVNMSDNFRARDIALKAQKKILSRMSSKGVAKVFVDDRMGSLLDNVYRLCKTYTQNKKEAEKIVKNIIKIVTKIGLLARNEQFSQDELVIASEFQGKFHKAAKTVISFFEVDFSYDQKFLTQLLTECKNLLKQIVQPHLTDKSLGRIDLVFGFFSNPAFLDNVFKKNSEYNEIMTKIIVDMHSALEQGEL</sequence>
<dbReference type="Gene3D" id="1.20.1440.160">
    <property type="entry name" value="Tumor necrosis factor alpha-induced protein 8-like"/>
    <property type="match status" value="1"/>
</dbReference>
<organism evidence="3">
    <name type="scientific">Daphnia sinensis</name>
    <dbReference type="NCBI Taxonomy" id="1820382"/>
    <lineage>
        <taxon>Eukaryota</taxon>
        <taxon>Metazoa</taxon>
        <taxon>Ecdysozoa</taxon>
        <taxon>Arthropoda</taxon>
        <taxon>Crustacea</taxon>
        <taxon>Branchiopoda</taxon>
        <taxon>Diplostraca</taxon>
        <taxon>Cladocera</taxon>
        <taxon>Anomopoda</taxon>
        <taxon>Daphniidae</taxon>
        <taxon>Daphnia</taxon>
        <taxon>Daphnia similis group</taxon>
    </lineage>
</organism>
<feature type="region of interest" description="Disordered" evidence="1">
    <location>
        <begin position="90"/>
        <end position="114"/>
    </location>
</feature>
<dbReference type="InterPro" id="IPR008477">
    <property type="entry name" value="TNFAIP8-like"/>
</dbReference>
<dbReference type="FunFam" id="1.20.1440.160:FF:000001">
    <property type="entry name" value="Tumor necrosis factor alpha-induced protein 8-like 1"/>
    <property type="match status" value="1"/>
</dbReference>
<evidence type="ECO:0000313" key="3">
    <source>
        <dbReference type="EMBL" id="SVE90850.1"/>
    </source>
</evidence>
<dbReference type="EMBL" id="LR021231">
    <property type="protein sequence ID" value="SVE90850.1"/>
    <property type="molecule type" value="mRNA"/>
</dbReference>
<dbReference type="InterPro" id="IPR038355">
    <property type="entry name" value="TNFAIP8_sf"/>
</dbReference>
<dbReference type="PANTHER" id="PTHR12757:SF1">
    <property type="entry name" value="PROTEIN SALIVARY GLANDS MARRED"/>
    <property type="match status" value="1"/>
</dbReference>
<dbReference type="GO" id="GO:0042981">
    <property type="term" value="P:regulation of apoptotic process"/>
    <property type="evidence" value="ECO:0007669"/>
    <property type="project" value="InterPro"/>
</dbReference>
<dbReference type="EMBL" id="LR019355">
    <property type="protein sequence ID" value="SVE88974.1"/>
    <property type="molecule type" value="mRNA"/>
</dbReference>
<dbReference type="PANTHER" id="PTHR12757">
    <property type="entry name" value="TUMOR NECROSIS FACTOR INDUCED PROTEIN"/>
    <property type="match status" value="1"/>
</dbReference>
<proteinExistence type="evidence at transcript level"/>
<evidence type="ECO:0000256" key="1">
    <source>
        <dbReference type="SAM" id="MobiDB-lite"/>
    </source>
</evidence>
<accession>A0A4Y7NCI0</accession>
<feature type="compositionally biased region" description="Low complexity" evidence="1">
    <location>
        <begin position="91"/>
        <end position="103"/>
    </location>
</feature>